<dbReference type="PANTHER" id="PTHR12053:SF3">
    <property type="entry name" value="CARBOXYPEPTIDASE Q"/>
    <property type="match status" value="1"/>
</dbReference>
<name>A0A1F6D7E2_HANXR</name>
<dbReference type="InterPro" id="IPR039866">
    <property type="entry name" value="CPQ"/>
</dbReference>
<evidence type="ECO:0000256" key="17">
    <source>
        <dbReference type="ARBA" id="ARBA00023180"/>
    </source>
</evidence>
<keyword evidence="9" id="KW-0479">Metal-binding</keyword>
<evidence type="ECO:0000256" key="10">
    <source>
        <dbReference type="ARBA" id="ARBA00022729"/>
    </source>
</evidence>
<evidence type="ECO:0000256" key="18">
    <source>
        <dbReference type="ARBA" id="ARBA00023228"/>
    </source>
</evidence>
<evidence type="ECO:0000256" key="14">
    <source>
        <dbReference type="ARBA" id="ARBA00023034"/>
    </source>
</evidence>
<dbReference type="GO" id="GO:0004180">
    <property type="term" value="F:carboxypeptidase activity"/>
    <property type="evidence" value="ECO:0007669"/>
    <property type="project" value="UniProtKB-KW"/>
</dbReference>
<reference evidence="22 23" key="1">
    <citation type="journal article" date="2016" name="Nat. Commun.">
        <title>Thousands of microbial genomes shed light on interconnected biogeochemical processes in an aquifer system.</title>
        <authorList>
            <person name="Anantharaman K."/>
            <person name="Brown C.T."/>
            <person name="Hug L.A."/>
            <person name="Sharon I."/>
            <person name="Castelle C.J."/>
            <person name="Probst A.J."/>
            <person name="Thomas B.C."/>
            <person name="Singh A."/>
            <person name="Wilkins M.J."/>
            <person name="Karaoz U."/>
            <person name="Brodie E.L."/>
            <person name="Williams K.H."/>
            <person name="Hubbard S.S."/>
            <person name="Banfield J.F."/>
        </authorList>
    </citation>
    <scope>NUCLEOTIDE SEQUENCE [LARGE SCALE GENOMIC DNA]</scope>
    <source>
        <strain evidence="23">RIFCSPLOWO2_12_FULL_64_10</strain>
    </source>
</reference>
<sequence length="472" mass="52439">MSAENPYLDLDRRMLGDIYTSSEPMDNLTVLCDDFGSRFGGTQGERQAALFLRDRLREYGLPQVRLEPYRYASWSRGKAHLEVLQPVRMEIPCIALPYCPSAAVEAELTFVGDGAPDDFERAGASLRGRFAMATSRPPRDVGRMVHRSERYARSALAGAVGFIFMNHYEGLGPATGSIARNREALIPGISVSKEWGEFLVRLGRRRGPVRLRLTARNRTQTRASWNVVGELPGKRRRDEWVLVGCHYDGHDISQGAIDPASGMVAVLEAARVLSAYASDRLGCGVRFIAFGTEEIGLIGAREYVAAHANDLSQVRLMLNLDAAGGASRKGIVMHHWPELDDFFTTARQQMKSDFPYGQRLSPFSDHYPFFEAGVPTASVGDVEAAFTGRGFGHTAFDTLDKVQLSNLRDAASVVSRLVLRMADVARWPARRRGPEQVARIKRGEPNLKVLEVEAALQRLYARRERSQGKKRA</sequence>
<feature type="domain" description="Peptidase M28" evidence="21">
    <location>
        <begin position="226"/>
        <end position="417"/>
    </location>
</feature>
<dbReference type="Gene3D" id="3.50.30.30">
    <property type="match status" value="1"/>
</dbReference>
<dbReference type="GO" id="GO:0046872">
    <property type="term" value="F:metal ion binding"/>
    <property type="evidence" value="ECO:0007669"/>
    <property type="project" value="UniProtKB-KW"/>
</dbReference>
<dbReference type="Pfam" id="PF04389">
    <property type="entry name" value="Peptidase_M28"/>
    <property type="match status" value="1"/>
</dbReference>
<dbReference type="InterPro" id="IPR007484">
    <property type="entry name" value="Peptidase_M28"/>
</dbReference>
<evidence type="ECO:0000256" key="11">
    <source>
        <dbReference type="ARBA" id="ARBA00022801"/>
    </source>
</evidence>
<comment type="subcellular location">
    <subcellularLocation>
        <location evidence="1">Endoplasmic reticulum</location>
    </subcellularLocation>
    <subcellularLocation>
        <location evidence="3">Golgi apparatus</location>
    </subcellularLocation>
    <subcellularLocation>
        <location evidence="2">Lysosome</location>
    </subcellularLocation>
    <subcellularLocation>
        <location evidence="4">Secreted</location>
    </subcellularLocation>
</comment>
<evidence type="ECO:0000256" key="2">
    <source>
        <dbReference type="ARBA" id="ARBA00004371"/>
    </source>
</evidence>
<keyword evidence="15" id="KW-0482">Metalloprotease</keyword>
<comment type="caution">
    <text evidence="22">The sequence shown here is derived from an EMBL/GenBank/DDBJ whole genome shotgun (WGS) entry which is preliminary data.</text>
</comment>
<keyword evidence="14" id="KW-0333">Golgi apparatus</keyword>
<comment type="subunit">
    <text evidence="19">Homodimer. The monomeric form is inactive while the homodimer is active.</text>
</comment>
<keyword evidence="11" id="KW-0378">Hydrolase</keyword>
<evidence type="ECO:0000256" key="12">
    <source>
        <dbReference type="ARBA" id="ARBA00022824"/>
    </source>
</evidence>
<dbReference type="GO" id="GO:0005576">
    <property type="term" value="C:extracellular region"/>
    <property type="evidence" value="ECO:0007669"/>
    <property type="project" value="UniProtKB-SubCell"/>
</dbReference>
<dbReference type="Gene3D" id="3.40.630.10">
    <property type="entry name" value="Zn peptidases"/>
    <property type="match status" value="1"/>
</dbReference>
<dbReference type="GO" id="GO:0070573">
    <property type="term" value="F:metallodipeptidase activity"/>
    <property type="evidence" value="ECO:0007669"/>
    <property type="project" value="InterPro"/>
</dbReference>
<evidence type="ECO:0000256" key="8">
    <source>
        <dbReference type="ARBA" id="ARBA00022670"/>
    </source>
</evidence>
<gene>
    <name evidence="22" type="ORF">A3F84_02160</name>
</gene>
<evidence type="ECO:0000313" key="22">
    <source>
        <dbReference type="EMBL" id="OGG57281.1"/>
    </source>
</evidence>
<keyword evidence="18" id="KW-0458">Lysosome</keyword>
<evidence type="ECO:0000256" key="15">
    <source>
        <dbReference type="ARBA" id="ARBA00023049"/>
    </source>
</evidence>
<dbReference type="InterPro" id="IPR046450">
    <property type="entry name" value="PA_dom_sf"/>
</dbReference>
<evidence type="ECO:0000256" key="19">
    <source>
        <dbReference type="ARBA" id="ARBA00025833"/>
    </source>
</evidence>
<keyword evidence="7" id="KW-0121">Carboxypeptidase</keyword>
<evidence type="ECO:0000256" key="20">
    <source>
        <dbReference type="ARBA" id="ARBA00033328"/>
    </source>
</evidence>
<evidence type="ECO:0000313" key="23">
    <source>
        <dbReference type="Proteomes" id="UP000178606"/>
    </source>
</evidence>
<evidence type="ECO:0000256" key="1">
    <source>
        <dbReference type="ARBA" id="ARBA00004240"/>
    </source>
</evidence>
<evidence type="ECO:0000256" key="16">
    <source>
        <dbReference type="ARBA" id="ARBA00023145"/>
    </source>
</evidence>
<keyword evidence="12" id="KW-0256">Endoplasmic reticulum</keyword>
<keyword evidence="17" id="KW-0325">Glycoprotein</keyword>
<dbReference type="PANTHER" id="PTHR12053">
    <property type="entry name" value="PROTEASE FAMILY M28 PLASMA GLUTAMATE CARBOXYPEPTIDASE-RELATED"/>
    <property type="match status" value="1"/>
</dbReference>
<keyword evidence="6" id="KW-0964">Secreted</keyword>
<dbReference type="Proteomes" id="UP000178606">
    <property type="component" value="Unassembled WGS sequence"/>
</dbReference>
<dbReference type="SUPFAM" id="SSF53187">
    <property type="entry name" value="Zn-dependent exopeptidases"/>
    <property type="match status" value="1"/>
</dbReference>
<accession>A0A1F6D7E2</accession>
<organism evidence="22 23">
    <name type="scientific">Handelsmanbacteria sp. (strain RIFCSPLOWO2_12_FULL_64_10)</name>
    <dbReference type="NCBI Taxonomy" id="1817868"/>
    <lineage>
        <taxon>Bacteria</taxon>
        <taxon>Candidatus Handelsmaniibacteriota</taxon>
    </lineage>
</organism>
<proteinExistence type="predicted"/>
<evidence type="ECO:0000256" key="13">
    <source>
        <dbReference type="ARBA" id="ARBA00022833"/>
    </source>
</evidence>
<evidence type="ECO:0000256" key="3">
    <source>
        <dbReference type="ARBA" id="ARBA00004555"/>
    </source>
</evidence>
<keyword evidence="10" id="KW-0732">Signal</keyword>
<dbReference type="GO" id="GO:0005764">
    <property type="term" value="C:lysosome"/>
    <property type="evidence" value="ECO:0007669"/>
    <property type="project" value="UniProtKB-SubCell"/>
</dbReference>
<keyword evidence="8" id="KW-0645">Protease</keyword>
<evidence type="ECO:0000256" key="9">
    <source>
        <dbReference type="ARBA" id="ARBA00022723"/>
    </source>
</evidence>
<evidence type="ECO:0000256" key="7">
    <source>
        <dbReference type="ARBA" id="ARBA00022645"/>
    </source>
</evidence>
<evidence type="ECO:0000256" key="6">
    <source>
        <dbReference type="ARBA" id="ARBA00022525"/>
    </source>
</evidence>
<evidence type="ECO:0000256" key="4">
    <source>
        <dbReference type="ARBA" id="ARBA00004613"/>
    </source>
</evidence>
<dbReference type="GO" id="GO:0006508">
    <property type="term" value="P:proteolysis"/>
    <property type="evidence" value="ECO:0007669"/>
    <property type="project" value="UniProtKB-KW"/>
</dbReference>
<keyword evidence="13" id="KW-0862">Zinc</keyword>
<evidence type="ECO:0000259" key="21">
    <source>
        <dbReference type="Pfam" id="PF04389"/>
    </source>
</evidence>
<keyword evidence="16" id="KW-0865">Zymogen</keyword>
<dbReference type="SUPFAM" id="SSF52025">
    <property type="entry name" value="PA domain"/>
    <property type="match status" value="1"/>
</dbReference>
<evidence type="ECO:0000256" key="5">
    <source>
        <dbReference type="ARBA" id="ARBA00014116"/>
    </source>
</evidence>
<dbReference type="AlphaFoldDB" id="A0A1F6D7E2"/>
<dbReference type="EMBL" id="MFKF01000002">
    <property type="protein sequence ID" value="OGG57281.1"/>
    <property type="molecule type" value="Genomic_DNA"/>
</dbReference>
<protein>
    <recommendedName>
        <fullName evidence="5">Carboxypeptidase Q</fullName>
    </recommendedName>
    <alternativeName>
        <fullName evidence="20">Plasma glutamate carboxypeptidase</fullName>
    </alternativeName>
</protein>